<keyword evidence="7" id="KW-0539">Nucleus</keyword>
<evidence type="ECO:0000256" key="1">
    <source>
        <dbReference type="ARBA" id="ARBA00004123"/>
    </source>
</evidence>
<organism evidence="10 11">
    <name type="scientific">Dioscorea cayennensis subsp. rotundata</name>
    <name type="common">White Guinea yam</name>
    <name type="synonym">Dioscorea rotundata</name>
    <dbReference type="NCBI Taxonomy" id="55577"/>
    <lineage>
        <taxon>Eukaryota</taxon>
        <taxon>Viridiplantae</taxon>
        <taxon>Streptophyta</taxon>
        <taxon>Embryophyta</taxon>
        <taxon>Tracheophyta</taxon>
        <taxon>Spermatophyta</taxon>
        <taxon>Magnoliopsida</taxon>
        <taxon>Liliopsida</taxon>
        <taxon>Dioscoreales</taxon>
        <taxon>Dioscoreaceae</taxon>
        <taxon>Dioscorea</taxon>
    </lineage>
</organism>
<dbReference type="GO" id="GO:0005634">
    <property type="term" value="C:nucleus"/>
    <property type="evidence" value="ECO:0007669"/>
    <property type="project" value="UniProtKB-SubCell"/>
</dbReference>
<dbReference type="InterPro" id="IPR013087">
    <property type="entry name" value="Znf_C2H2_type"/>
</dbReference>
<keyword evidence="3 8" id="KW-0863">Zinc-finger</keyword>
<evidence type="ECO:0000256" key="2">
    <source>
        <dbReference type="ARBA" id="ARBA00022723"/>
    </source>
</evidence>
<evidence type="ECO:0000259" key="9">
    <source>
        <dbReference type="PROSITE" id="PS50157"/>
    </source>
</evidence>
<evidence type="ECO:0000256" key="8">
    <source>
        <dbReference type="PROSITE-ProRule" id="PRU00042"/>
    </source>
</evidence>
<gene>
    <name evidence="11" type="primary">LOC120265356</name>
</gene>
<dbReference type="Proteomes" id="UP001515500">
    <property type="component" value="Chromosome 7"/>
</dbReference>
<accession>A0AB40BQC2</accession>
<evidence type="ECO:0000256" key="4">
    <source>
        <dbReference type="ARBA" id="ARBA00022833"/>
    </source>
</evidence>
<evidence type="ECO:0000256" key="5">
    <source>
        <dbReference type="ARBA" id="ARBA00023015"/>
    </source>
</evidence>
<keyword evidence="5" id="KW-0805">Transcription regulation</keyword>
<dbReference type="PROSITE" id="PS00028">
    <property type="entry name" value="ZINC_FINGER_C2H2_1"/>
    <property type="match status" value="1"/>
</dbReference>
<keyword evidence="6" id="KW-0804">Transcription</keyword>
<evidence type="ECO:0000313" key="11">
    <source>
        <dbReference type="RefSeq" id="XP_039129163.1"/>
    </source>
</evidence>
<dbReference type="SUPFAM" id="SSF57667">
    <property type="entry name" value="beta-beta-alpha zinc fingers"/>
    <property type="match status" value="1"/>
</dbReference>
<evidence type="ECO:0000256" key="3">
    <source>
        <dbReference type="ARBA" id="ARBA00022771"/>
    </source>
</evidence>
<dbReference type="GeneID" id="120265356"/>
<dbReference type="PANTHER" id="PTHR45801:SF117">
    <property type="entry name" value="OS07G0417400 PROTEIN"/>
    <property type="match status" value="1"/>
</dbReference>
<dbReference type="RefSeq" id="XP_039129163.1">
    <property type="nucleotide sequence ID" value="XM_039273229.1"/>
</dbReference>
<evidence type="ECO:0000313" key="10">
    <source>
        <dbReference type="Proteomes" id="UP001515500"/>
    </source>
</evidence>
<dbReference type="PROSITE" id="PS50157">
    <property type="entry name" value="ZINC_FINGER_C2H2_2"/>
    <property type="match status" value="1"/>
</dbReference>
<protein>
    <submittedName>
        <fullName evidence="11">Zinc finger protein 10-like</fullName>
    </submittedName>
</protein>
<dbReference type="InterPro" id="IPR052426">
    <property type="entry name" value="Plant_dev_regulator"/>
</dbReference>
<evidence type="ECO:0000256" key="6">
    <source>
        <dbReference type="ARBA" id="ARBA00023163"/>
    </source>
</evidence>
<keyword evidence="4" id="KW-0862">Zinc</keyword>
<dbReference type="GO" id="GO:0008270">
    <property type="term" value="F:zinc ion binding"/>
    <property type="evidence" value="ECO:0007669"/>
    <property type="project" value="UniProtKB-KW"/>
</dbReference>
<keyword evidence="10" id="KW-1185">Reference proteome</keyword>
<dbReference type="InterPro" id="IPR036236">
    <property type="entry name" value="Znf_C2H2_sf"/>
</dbReference>
<keyword evidence="2" id="KW-0479">Metal-binding</keyword>
<proteinExistence type="predicted"/>
<feature type="domain" description="C2H2-type" evidence="9">
    <location>
        <begin position="31"/>
        <end position="58"/>
    </location>
</feature>
<dbReference type="AlphaFoldDB" id="A0AB40BQC2"/>
<comment type="subcellular location">
    <subcellularLocation>
        <location evidence="1">Nucleus</location>
    </subcellularLocation>
</comment>
<dbReference type="Gene3D" id="3.30.160.60">
    <property type="entry name" value="Classic Zinc Finger"/>
    <property type="match status" value="1"/>
</dbReference>
<reference evidence="11" key="1">
    <citation type="submission" date="2025-08" db="UniProtKB">
        <authorList>
            <consortium name="RefSeq"/>
        </authorList>
    </citation>
    <scope>IDENTIFICATION</scope>
</reference>
<name>A0AB40BQC2_DIOCR</name>
<evidence type="ECO:0000256" key="7">
    <source>
        <dbReference type="ARBA" id="ARBA00023242"/>
    </source>
</evidence>
<dbReference type="PANTHER" id="PTHR45801">
    <property type="entry name" value="OS07G0101800 PROTEIN"/>
    <property type="match status" value="1"/>
</dbReference>
<sequence>MEEDHSSKQASKQTVFDDQNICLPNSSTRSYDCIFCKRGFSNAQALGGHMNIHRKDRSKLKQKSNTTRSPSLDITNEVIPSYFPTMKRTVVDRELLFKWPWIIVKAENIKKLCSSIHHGEELINLRQLRGWEVINRLLWN</sequence>